<keyword evidence="6 9" id="KW-0812">Transmembrane</keyword>
<dbReference type="RefSeq" id="WP_116688529.1">
    <property type="nucleotide sequence ID" value="NZ_CAWNYD010000010.1"/>
</dbReference>
<protein>
    <recommendedName>
        <fullName evidence="9">Efflux pump membrane transporter</fullName>
    </recommendedName>
</protein>
<dbReference type="NCBIfam" id="NF000282">
    <property type="entry name" value="RND_permease_1"/>
    <property type="match status" value="1"/>
</dbReference>
<dbReference type="AlphaFoldDB" id="A0A2V1GTJ1"/>
<feature type="transmembrane region" description="Helical" evidence="9">
    <location>
        <begin position="342"/>
        <end position="361"/>
    </location>
</feature>
<keyword evidence="12" id="KW-1185">Reference proteome</keyword>
<dbReference type="NCBIfam" id="TIGR00915">
    <property type="entry name" value="2A0602"/>
    <property type="match status" value="1"/>
</dbReference>
<evidence type="ECO:0000259" key="10">
    <source>
        <dbReference type="PROSITE" id="PS50156"/>
    </source>
</evidence>
<feature type="transmembrane region" description="Helical" evidence="9">
    <location>
        <begin position="368"/>
        <end position="389"/>
    </location>
</feature>
<dbReference type="PANTHER" id="PTHR32063:SF76">
    <property type="entry name" value="EFFLUX PUMP MEMBRANE TRANSPORTER"/>
    <property type="match status" value="1"/>
</dbReference>
<evidence type="ECO:0000256" key="9">
    <source>
        <dbReference type="RuleBase" id="RU364070"/>
    </source>
</evidence>
<dbReference type="InterPro" id="IPR027463">
    <property type="entry name" value="AcrB_DN_DC_subdom"/>
</dbReference>
<dbReference type="PRINTS" id="PR00702">
    <property type="entry name" value="ACRIFLAVINRP"/>
</dbReference>
<feature type="transmembrane region" description="Helical" evidence="9">
    <location>
        <begin position="395"/>
        <end position="415"/>
    </location>
</feature>
<evidence type="ECO:0000256" key="1">
    <source>
        <dbReference type="ARBA" id="ARBA00004429"/>
    </source>
</evidence>
<dbReference type="SUPFAM" id="SSF82866">
    <property type="entry name" value="Multidrug efflux transporter AcrB transmembrane domain"/>
    <property type="match status" value="2"/>
</dbReference>
<feature type="transmembrane region" description="Helical" evidence="9">
    <location>
        <begin position="534"/>
        <end position="552"/>
    </location>
</feature>
<dbReference type="Gene3D" id="3.30.70.1320">
    <property type="entry name" value="Multidrug efflux transporter AcrB pore domain like"/>
    <property type="match status" value="1"/>
</dbReference>
<gene>
    <name evidence="11" type="ORF">DC094_18085</name>
</gene>
<dbReference type="InterPro" id="IPR001036">
    <property type="entry name" value="Acrflvin-R"/>
</dbReference>
<comment type="similarity">
    <text evidence="2 9">Belongs to the resistance-nodulation-cell division (RND) (TC 2.A.6) family.</text>
</comment>
<dbReference type="Gene3D" id="3.30.2090.10">
    <property type="entry name" value="Multidrug efflux transporter AcrB TolC docking domain, DN and DC subdomains"/>
    <property type="match status" value="2"/>
</dbReference>
<dbReference type="GO" id="GO:0009636">
    <property type="term" value="P:response to toxic substance"/>
    <property type="evidence" value="ECO:0007669"/>
    <property type="project" value="UniProtKB-ARBA"/>
</dbReference>
<comment type="subcellular location">
    <subcellularLocation>
        <location evidence="1 9">Cell inner membrane</location>
        <topology evidence="1 9">Multi-pass membrane protein</topology>
    </subcellularLocation>
</comment>
<name>A0A2V1GTJ1_9GAMM</name>
<dbReference type="Proteomes" id="UP000244906">
    <property type="component" value="Unassembled WGS sequence"/>
</dbReference>
<keyword evidence="7 9" id="KW-1133">Transmembrane helix</keyword>
<dbReference type="InterPro" id="IPR000731">
    <property type="entry name" value="SSD"/>
</dbReference>
<feature type="transmembrane region" description="Helical" evidence="9">
    <location>
        <begin position="925"/>
        <end position="949"/>
    </location>
</feature>
<dbReference type="Pfam" id="PF00873">
    <property type="entry name" value="ACR_tran"/>
    <property type="match status" value="1"/>
</dbReference>
<dbReference type="PROSITE" id="PS50156">
    <property type="entry name" value="SSD"/>
    <property type="match status" value="1"/>
</dbReference>
<dbReference type="FunFam" id="3.30.70.1430:FF:000001">
    <property type="entry name" value="Efflux pump membrane transporter"/>
    <property type="match status" value="1"/>
</dbReference>
<feature type="transmembrane region" description="Helical" evidence="9">
    <location>
        <begin position="436"/>
        <end position="460"/>
    </location>
</feature>
<dbReference type="OrthoDB" id="9757904at2"/>
<keyword evidence="4" id="KW-1003">Cell membrane</keyword>
<feature type="domain" description="SSD" evidence="10">
    <location>
        <begin position="372"/>
        <end position="497"/>
    </location>
</feature>
<dbReference type="GO" id="GO:0015562">
    <property type="term" value="F:efflux transmembrane transporter activity"/>
    <property type="evidence" value="ECO:0007669"/>
    <property type="project" value="InterPro"/>
</dbReference>
<dbReference type="InterPro" id="IPR004764">
    <property type="entry name" value="MdtF-like"/>
</dbReference>
<evidence type="ECO:0000256" key="7">
    <source>
        <dbReference type="ARBA" id="ARBA00022989"/>
    </source>
</evidence>
<comment type="caution">
    <text evidence="11">The sequence shown here is derived from an EMBL/GenBank/DDBJ whole genome shotgun (WGS) entry which is preliminary data.</text>
</comment>
<feature type="transmembrane region" description="Helical" evidence="9">
    <location>
        <begin position="472"/>
        <end position="499"/>
    </location>
</feature>
<dbReference type="EMBL" id="QDDL01000010">
    <property type="protein sequence ID" value="PVZ65392.1"/>
    <property type="molecule type" value="Genomic_DNA"/>
</dbReference>
<feature type="transmembrane region" description="Helical" evidence="9">
    <location>
        <begin position="970"/>
        <end position="989"/>
    </location>
</feature>
<organism evidence="11 12">
    <name type="scientific">Pelagibaculum spongiae</name>
    <dbReference type="NCBI Taxonomy" id="2080658"/>
    <lineage>
        <taxon>Bacteria</taxon>
        <taxon>Pseudomonadati</taxon>
        <taxon>Pseudomonadota</taxon>
        <taxon>Gammaproteobacteria</taxon>
        <taxon>Oceanospirillales</taxon>
        <taxon>Pelagibaculum</taxon>
    </lineage>
</organism>
<evidence type="ECO:0000256" key="4">
    <source>
        <dbReference type="ARBA" id="ARBA00022475"/>
    </source>
</evidence>
<evidence type="ECO:0000256" key="2">
    <source>
        <dbReference type="ARBA" id="ARBA00010942"/>
    </source>
</evidence>
<evidence type="ECO:0000256" key="3">
    <source>
        <dbReference type="ARBA" id="ARBA00022448"/>
    </source>
</evidence>
<feature type="transmembrane region" description="Helical" evidence="9">
    <location>
        <begin position="867"/>
        <end position="884"/>
    </location>
</feature>
<sequence>MFSHFFIKRPRFALVISIVITLAGILSLLKLPIAQFPEISPPQISVTAFYPGASAQVVEEAVIKPLEQQINGVEDMLYIESTASNDGSASITITFRTDTDAAQAQVNVQNRVAIAENKLPQEVTRSGVTVRQQSSAMLLGINLVSDDPAHDGIFLSNYTSNNIVENMARIPGVANAQVLGERTWSMRVWLNPDRMAALGVTISDLRSALQEQNVIVAAGKLGAGPVIPGQQFEYSIQTRGRLQSVDEFKQVIVRANPNGSSVHLKDVARIELGAKTYTAEAFLDNSPTAFLVIYQQPNANALDVAAAAEKEMQRLSKAFPKGIEYKIIFDTTKFIRASISEVVITLLQAIALVILVVFLFLQNIRATLIPALAIPVSLVGTFAVMSLLGYSINTITLFGLVLAIGVVVDDAIVVIENVERLITEEKMQPIEATKQAMTEISGPIIATTLVLLAVFVPVAFMPGLTGKLYTQFAVTISVAVLISSLNALTLSPALCALLLKPGQSQLKWLAPFERLIKKMTGGYSSVVASLLRRSTLIGVLFLGLLATTGYMLQTTPTGFVPYEDQGYFMVDVQLPDAASGNRTAETLKKVSAIISEQPGVAHVVSVSSFSLLSGAGSNGAMAIAILDDWEDRPGVELNQFIILGKLQAQLNQLAEARVIAFPLPPIPGLGSTGGFDFRLQDTSGKSPQELAQVMGGLINQANSKDELTRVNSSYRANIPQYQLNINRNKAKALGVPLSDIFLTLQTQLGSLYINDFNLFGRSYQVTLQAESQYRAKPSDLQHFYVRNKNNEMVPLNALASLEPVQGPTSIKHYNLYRSASINGSTVDGYSSGDAIRIMSELADQLPDGYSYQWSGQSLQEIESGSQAPFIFALALLFVYLFLVAQYESWNIPFAVLGAVPIAILGAFIGLSLFRLLIPSMSNDVYAQIGMVLLIGISSKTAILIVEFAVELRAQGQTVFEAALNAAKLRFRAVLMTALSFVLGVLPLVLASGAGASSRRSLGVVVLFGMMLATILGTLLVPVFYQIIQNMRDKVKGKLAKNTKPETI</sequence>
<accession>A0A2V1GTJ1</accession>
<dbReference type="GO" id="GO:0042910">
    <property type="term" value="F:xenobiotic transmembrane transporter activity"/>
    <property type="evidence" value="ECO:0007669"/>
    <property type="project" value="TreeGrafter"/>
</dbReference>
<dbReference type="GO" id="GO:0005886">
    <property type="term" value="C:plasma membrane"/>
    <property type="evidence" value="ECO:0007669"/>
    <property type="project" value="UniProtKB-SubCell"/>
</dbReference>
<feature type="transmembrane region" description="Helical" evidence="9">
    <location>
        <begin position="1001"/>
        <end position="1027"/>
    </location>
</feature>
<proteinExistence type="inferred from homology"/>
<dbReference type="SUPFAM" id="SSF82693">
    <property type="entry name" value="Multidrug efflux transporter AcrB pore domain, PN1, PN2, PC1 and PC2 subdomains"/>
    <property type="match status" value="3"/>
</dbReference>
<feature type="transmembrane region" description="Helical" evidence="9">
    <location>
        <begin position="12"/>
        <end position="33"/>
    </location>
</feature>
<dbReference type="FunFam" id="1.20.1640.10:FF:000001">
    <property type="entry name" value="Efflux pump membrane transporter"/>
    <property type="match status" value="1"/>
</dbReference>
<keyword evidence="3 9" id="KW-0813">Transport</keyword>
<feature type="transmembrane region" description="Helical" evidence="9">
    <location>
        <begin position="891"/>
        <end position="913"/>
    </location>
</feature>
<evidence type="ECO:0000256" key="8">
    <source>
        <dbReference type="ARBA" id="ARBA00023136"/>
    </source>
</evidence>
<evidence type="ECO:0000313" key="12">
    <source>
        <dbReference type="Proteomes" id="UP000244906"/>
    </source>
</evidence>
<dbReference type="Gene3D" id="3.30.70.1430">
    <property type="entry name" value="Multidrug efflux transporter AcrB pore domain"/>
    <property type="match status" value="2"/>
</dbReference>
<keyword evidence="5 9" id="KW-0997">Cell inner membrane</keyword>
<dbReference type="PANTHER" id="PTHR32063">
    <property type="match status" value="1"/>
</dbReference>
<reference evidence="11 12" key="1">
    <citation type="submission" date="2018-04" db="EMBL/GenBank/DDBJ databases">
        <title>Thalassorhabdus spongiae gen. nov., sp. nov., isolated from a marine sponge in South-West Iceland.</title>
        <authorList>
            <person name="Knobloch S."/>
            <person name="Daussin A."/>
            <person name="Johannsson R."/>
            <person name="Marteinsson V.T."/>
        </authorList>
    </citation>
    <scope>NUCLEOTIDE SEQUENCE [LARGE SCALE GENOMIC DNA]</scope>
    <source>
        <strain evidence="11 12">Hp12</strain>
    </source>
</reference>
<keyword evidence="8 9" id="KW-0472">Membrane</keyword>
<dbReference type="SUPFAM" id="SSF82714">
    <property type="entry name" value="Multidrug efflux transporter AcrB TolC docking domain, DN and DC subdomains"/>
    <property type="match status" value="2"/>
</dbReference>
<evidence type="ECO:0000256" key="6">
    <source>
        <dbReference type="ARBA" id="ARBA00022692"/>
    </source>
</evidence>
<evidence type="ECO:0000256" key="5">
    <source>
        <dbReference type="ARBA" id="ARBA00022519"/>
    </source>
</evidence>
<evidence type="ECO:0000313" key="11">
    <source>
        <dbReference type="EMBL" id="PVZ65392.1"/>
    </source>
</evidence>
<dbReference type="Gene3D" id="3.30.70.1440">
    <property type="entry name" value="Multidrug efflux transporter AcrB pore domain"/>
    <property type="match status" value="1"/>
</dbReference>
<dbReference type="Gene3D" id="1.20.1640.10">
    <property type="entry name" value="Multidrug efflux transporter AcrB transmembrane domain"/>
    <property type="match status" value="2"/>
</dbReference>